<keyword evidence="4" id="KW-0677">Repeat</keyword>
<evidence type="ECO:0000256" key="7">
    <source>
        <dbReference type="ARBA" id="ARBA00023157"/>
    </source>
</evidence>
<keyword evidence="8" id="KW-0325">Glycoprotein</keyword>
<dbReference type="InterPro" id="IPR013783">
    <property type="entry name" value="Ig-like_fold"/>
</dbReference>
<dbReference type="AlphaFoldDB" id="A0A8J7TIF0"/>
<comment type="subcellular location">
    <subcellularLocation>
        <location evidence="1">Membrane</location>
        <topology evidence="1">Single-pass type I membrane protein</topology>
    </subcellularLocation>
</comment>
<reference evidence="12" key="1">
    <citation type="journal article" date="2021" name="Cell">
        <title>Tracing the genetic footprints of vertebrate landing in non-teleost ray-finned fishes.</title>
        <authorList>
            <person name="Bi X."/>
            <person name="Wang K."/>
            <person name="Yang L."/>
            <person name="Pan H."/>
            <person name="Jiang H."/>
            <person name="Wei Q."/>
            <person name="Fang M."/>
            <person name="Yu H."/>
            <person name="Zhu C."/>
            <person name="Cai Y."/>
            <person name="He Y."/>
            <person name="Gan X."/>
            <person name="Zeng H."/>
            <person name="Yu D."/>
            <person name="Zhu Y."/>
            <person name="Jiang H."/>
            <person name="Qiu Q."/>
            <person name="Yang H."/>
            <person name="Zhang Y.E."/>
            <person name="Wang W."/>
            <person name="Zhu M."/>
            <person name="He S."/>
            <person name="Zhang G."/>
        </authorList>
    </citation>
    <scope>NUCLEOTIDE SEQUENCE</scope>
    <source>
        <strain evidence="12">Allg_001</strain>
    </source>
</reference>
<evidence type="ECO:0000256" key="8">
    <source>
        <dbReference type="ARBA" id="ARBA00023180"/>
    </source>
</evidence>
<keyword evidence="5 9" id="KW-1133">Transmembrane helix</keyword>
<dbReference type="PROSITE" id="PS50853">
    <property type="entry name" value="FN3"/>
    <property type="match status" value="1"/>
</dbReference>
<feature type="signal peptide" evidence="10">
    <location>
        <begin position="1"/>
        <end position="28"/>
    </location>
</feature>
<dbReference type="Pfam" id="PF00041">
    <property type="entry name" value="fn3"/>
    <property type="match status" value="1"/>
</dbReference>
<evidence type="ECO:0000256" key="10">
    <source>
        <dbReference type="SAM" id="SignalP"/>
    </source>
</evidence>
<feature type="domain" description="Fibronectin type-III" evidence="11">
    <location>
        <begin position="292"/>
        <end position="391"/>
    </location>
</feature>
<organism evidence="12 13">
    <name type="scientific">Atractosteus spatula</name>
    <name type="common">Alligator gar</name>
    <name type="synonym">Lepisosteus spatula</name>
    <dbReference type="NCBI Taxonomy" id="7917"/>
    <lineage>
        <taxon>Eukaryota</taxon>
        <taxon>Metazoa</taxon>
        <taxon>Chordata</taxon>
        <taxon>Craniata</taxon>
        <taxon>Vertebrata</taxon>
        <taxon>Euteleostomi</taxon>
        <taxon>Actinopterygii</taxon>
        <taxon>Neopterygii</taxon>
        <taxon>Holostei</taxon>
        <taxon>Semionotiformes</taxon>
        <taxon>Lepisosteidae</taxon>
        <taxon>Atractosteus</taxon>
    </lineage>
</organism>
<dbReference type="InterPro" id="IPR057598">
    <property type="entry name" value="Fn3_PTPRU"/>
</dbReference>
<feature type="non-terminal residue" evidence="12">
    <location>
        <position position="659"/>
    </location>
</feature>
<evidence type="ECO:0000256" key="3">
    <source>
        <dbReference type="ARBA" id="ARBA00022729"/>
    </source>
</evidence>
<dbReference type="PANTHER" id="PTHR24051:SF6">
    <property type="entry name" value="FIBRONECTIN TYPE-III DOMAIN-CONTAINING PROTEIN-RELATED"/>
    <property type="match status" value="1"/>
</dbReference>
<comment type="caution">
    <text evidence="12">The sequence shown here is derived from an EMBL/GenBank/DDBJ whole genome shotgun (WGS) entry which is preliminary data.</text>
</comment>
<dbReference type="GO" id="GO:0016020">
    <property type="term" value="C:membrane"/>
    <property type="evidence" value="ECO:0007669"/>
    <property type="project" value="UniProtKB-SubCell"/>
</dbReference>
<keyword evidence="13" id="KW-1185">Reference proteome</keyword>
<evidence type="ECO:0000256" key="1">
    <source>
        <dbReference type="ARBA" id="ARBA00004479"/>
    </source>
</evidence>
<feature type="non-terminal residue" evidence="12">
    <location>
        <position position="1"/>
    </location>
</feature>
<evidence type="ECO:0000256" key="4">
    <source>
        <dbReference type="ARBA" id="ARBA00022737"/>
    </source>
</evidence>
<dbReference type="CDD" id="cd00063">
    <property type="entry name" value="FN3"/>
    <property type="match status" value="1"/>
</dbReference>
<keyword evidence="6 9" id="KW-0472">Membrane</keyword>
<feature type="transmembrane region" description="Helical" evidence="9">
    <location>
        <begin position="544"/>
        <end position="565"/>
    </location>
</feature>
<evidence type="ECO:0000313" key="13">
    <source>
        <dbReference type="Proteomes" id="UP000736164"/>
    </source>
</evidence>
<dbReference type="InterPro" id="IPR036116">
    <property type="entry name" value="FN3_sf"/>
</dbReference>
<dbReference type="Gene3D" id="2.60.40.10">
    <property type="entry name" value="Immunoglobulins"/>
    <property type="match status" value="1"/>
</dbReference>
<evidence type="ECO:0000256" key="9">
    <source>
        <dbReference type="SAM" id="Phobius"/>
    </source>
</evidence>
<keyword evidence="3 10" id="KW-0732">Signal</keyword>
<dbReference type="InterPro" id="IPR003961">
    <property type="entry name" value="FN3_dom"/>
</dbReference>
<evidence type="ECO:0000256" key="2">
    <source>
        <dbReference type="ARBA" id="ARBA00022692"/>
    </source>
</evidence>
<keyword evidence="2 9" id="KW-0812">Transmembrane</keyword>
<accession>A0A8J7TIF0</accession>
<evidence type="ECO:0000313" key="12">
    <source>
        <dbReference type="EMBL" id="MBN3324161.1"/>
    </source>
</evidence>
<evidence type="ECO:0000256" key="6">
    <source>
        <dbReference type="ARBA" id="ARBA00023136"/>
    </source>
</evidence>
<dbReference type="InterPro" id="IPR051622">
    <property type="entry name" value="R-tyr_protein_phosphatases"/>
</dbReference>
<dbReference type="Proteomes" id="UP000736164">
    <property type="component" value="Unassembled WGS sequence"/>
</dbReference>
<dbReference type="EMBL" id="JAAWVO010069545">
    <property type="protein sequence ID" value="MBN3324161.1"/>
    <property type="molecule type" value="Genomic_DNA"/>
</dbReference>
<feature type="chain" id="PRO_5035173139" evidence="10">
    <location>
        <begin position="29"/>
        <end position="659"/>
    </location>
</feature>
<keyword evidence="7" id="KW-1015">Disulfide bond</keyword>
<evidence type="ECO:0000259" key="11">
    <source>
        <dbReference type="PROSITE" id="PS50853"/>
    </source>
</evidence>
<dbReference type="SUPFAM" id="SSF49265">
    <property type="entry name" value="Fibronectin type III"/>
    <property type="match status" value="1"/>
</dbReference>
<sequence>MAPKRSFLAMKRIICFQILILTFTETRTSKSDCTVMTFLGNGSNILSDSKEMVGFLPGCGRNKTGLKNELFFFAENCFLTKCYSSRPYCKLILSIVKTINNATKKNKKEIAKSTSRDKCCLKDLHNINAEDLLSSVPVSSPFPVSCSKGFFEITPEVTCEYTANRSSPVWSTKHPCVETPNVWVKFNEISSENVSLTWNYTQIQSKVYYVNITVSCQLERLFGRTCSRHQRATVHQEGPGEITCAALWPFSRYFLNFTVKVFKTRLKNKTQRLEFEGPLQNEVIFFNTSQTVPDKPEFHNTSFFSSGWIQWKPLSDCAGTIIAYELNYTGKRDYNDSFIETYSVLVNSSVTSYNLPNLKSATNYSLEIRGFTEAGAGEVSLGNFQTELKEPVIPETENLTAFNISSGTIVIPLHPVLDTNGPISSYQVIVLELESVSGRNGSLANICVRMDLAGFNSSSAGSIIYIAGEIPAENLSSLPEFTVGDGKLYGQYYNAQLQPEKNYSIIFRVISTWKQEVRFSCSEYEPFYVPAEVQHDASHQLLKIYLYVFLPVTCTLLLVFLIIIWRCTHHHRKYIDNNALALSVTIQSDTKPVEQLIQHMIHMKQDCNREAESEEEGGLTKEFKSLPKSCFGTCEAAKNQYNKGKNRYKNSVPCKWIFK</sequence>
<gene>
    <name evidence="12" type="primary">Ptprk_2</name>
    <name evidence="12" type="ORF">GTO95_0006178</name>
</gene>
<name>A0A8J7TIF0_ATRSP</name>
<protein>
    <submittedName>
        <fullName evidence="12">PTPRK phosphatase</fullName>
    </submittedName>
</protein>
<evidence type="ECO:0000256" key="5">
    <source>
        <dbReference type="ARBA" id="ARBA00022989"/>
    </source>
</evidence>
<dbReference type="Pfam" id="PF23144">
    <property type="entry name" value="Fn3_PTPRU"/>
    <property type="match status" value="1"/>
</dbReference>
<dbReference type="PANTHER" id="PTHR24051">
    <property type="entry name" value="SUSHI DOMAIN-CONTAINING PROTEIN 1"/>
    <property type="match status" value="1"/>
</dbReference>
<proteinExistence type="predicted"/>